<keyword evidence="6 8" id="KW-0408">Iron</keyword>
<dbReference type="SUPFAM" id="SSF48264">
    <property type="entry name" value="Cytochrome P450"/>
    <property type="match status" value="1"/>
</dbReference>
<evidence type="ECO:0000256" key="3">
    <source>
        <dbReference type="ARBA" id="ARBA00022617"/>
    </source>
</evidence>
<evidence type="ECO:0000256" key="9">
    <source>
        <dbReference type="SAM" id="Phobius"/>
    </source>
</evidence>
<dbReference type="GO" id="GO:0005506">
    <property type="term" value="F:iron ion binding"/>
    <property type="evidence" value="ECO:0007669"/>
    <property type="project" value="InterPro"/>
</dbReference>
<dbReference type="PRINTS" id="PR00463">
    <property type="entry name" value="EP450I"/>
</dbReference>
<reference evidence="10" key="1">
    <citation type="journal article" date="2023" name="Mol. Phylogenet. Evol.">
        <title>Genome-scale phylogeny and comparative genomics of the fungal order Sordariales.</title>
        <authorList>
            <person name="Hensen N."/>
            <person name="Bonometti L."/>
            <person name="Westerberg I."/>
            <person name="Brannstrom I.O."/>
            <person name="Guillou S."/>
            <person name="Cros-Aarteil S."/>
            <person name="Calhoun S."/>
            <person name="Haridas S."/>
            <person name="Kuo A."/>
            <person name="Mondo S."/>
            <person name="Pangilinan J."/>
            <person name="Riley R."/>
            <person name="LaButti K."/>
            <person name="Andreopoulos B."/>
            <person name="Lipzen A."/>
            <person name="Chen C."/>
            <person name="Yan M."/>
            <person name="Daum C."/>
            <person name="Ng V."/>
            <person name="Clum A."/>
            <person name="Steindorff A."/>
            <person name="Ohm R.A."/>
            <person name="Martin F."/>
            <person name="Silar P."/>
            <person name="Natvig D.O."/>
            <person name="Lalanne C."/>
            <person name="Gautier V."/>
            <person name="Ament-Velasquez S.L."/>
            <person name="Kruys A."/>
            <person name="Hutchinson M.I."/>
            <person name="Powell A.J."/>
            <person name="Barry K."/>
            <person name="Miller A.N."/>
            <person name="Grigoriev I.V."/>
            <person name="Debuchy R."/>
            <person name="Gladieux P."/>
            <person name="Hiltunen Thoren M."/>
            <person name="Johannesson H."/>
        </authorList>
    </citation>
    <scope>NUCLEOTIDE SEQUENCE</scope>
    <source>
        <strain evidence="10">PSN293</strain>
    </source>
</reference>
<keyword evidence="5" id="KW-0560">Oxidoreductase</keyword>
<evidence type="ECO:0000256" key="7">
    <source>
        <dbReference type="ARBA" id="ARBA00023033"/>
    </source>
</evidence>
<dbReference type="EMBL" id="MU858052">
    <property type="protein sequence ID" value="KAK4218499.1"/>
    <property type="molecule type" value="Genomic_DNA"/>
</dbReference>
<dbReference type="PANTHER" id="PTHR24305:SF107">
    <property type="entry name" value="P450, PUTATIVE (EUROFUNG)-RELATED"/>
    <property type="match status" value="1"/>
</dbReference>
<reference evidence="10" key="2">
    <citation type="submission" date="2023-05" db="EMBL/GenBank/DDBJ databases">
        <authorList>
            <consortium name="Lawrence Berkeley National Laboratory"/>
            <person name="Steindorff A."/>
            <person name="Hensen N."/>
            <person name="Bonometti L."/>
            <person name="Westerberg I."/>
            <person name="Brannstrom I.O."/>
            <person name="Guillou S."/>
            <person name="Cros-Aarteil S."/>
            <person name="Calhoun S."/>
            <person name="Haridas S."/>
            <person name="Kuo A."/>
            <person name="Mondo S."/>
            <person name="Pangilinan J."/>
            <person name="Riley R."/>
            <person name="Labutti K."/>
            <person name="Andreopoulos B."/>
            <person name="Lipzen A."/>
            <person name="Chen C."/>
            <person name="Yanf M."/>
            <person name="Daum C."/>
            <person name="Ng V."/>
            <person name="Clum A."/>
            <person name="Ohm R."/>
            <person name="Martin F."/>
            <person name="Silar P."/>
            <person name="Natvig D."/>
            <person name="Lalanne C."/>
            <person name="Gautier V."/>
            <person name="Ament-Velasquez S.L."/>
            <person name="Kruys A."/>
            <person name="Hutchinson M.I."/>
            <person name="Powell A.J."/>
            <person name="Barry K."/>
            <person name="Miller A.N."/>
            <person name="Grigoriev I.V."/>
            <person name="Debuchy R."/>
            <person name="Gladieux P."/>
            <person name="Thoren M.H."/>
            <person name="Johannesson H."/>
        </authorList>
    </citation>
    <scope>NUCLEOTIDE SEQUENCE</scope>
    <source>
        <strain evidence="10">PSN293</strain>
    </source>
</reference>
<keyword evidence="9" id="KW-0472">Membrane</keyword>
<evidence type="ECO:0000256" key="4">
    <source>
        <dbReference type="ARBA" id="ARBA00022723"/>
    </source>
</evidence>
<comment type="pathway">
    <text evidence="2">Secondary metabolite biosynthesis.</text>
</comment>
<dbReference type="InterPro" id="IPR002401">
    <property type="entry name" value="Cyt_P450_E_grp-I"/>
</dbReference>
<keyword evidence="4 8" id="KW-0479">Metal-binding</keyword>
<keyword evidence="3 8" id="KW-0349">Heme</keyword>
<sequence>MGVLEISPFVLHGIKVDNARDVLALLLKAFGGIVLVGVLKFFYHLHTTRMRVRRDAKEYGIPMLPHYYLFGHLPHLVKVFIKGGYPPDVNGQCVGYLLAKQYPDMAKEGIVYFDTWPIIKPIAWVVHPDMMSQCTQVHSLPKEDFVRREFHHMTEGQDLLTSDGPYWKQWRAIFNPGFATKNLLSLVPTFFDEIRVFTDQLRKQAETGEVGIFLDPVMNLTYDIIGRAVLDERLHCQTTANRFKWAMNKQTEWVIQDNSLSTILKLLNPFRPLMTTYYNKVMTDSLLPSINRAIKEHLTGESANKPKTINSLAIKSYLSQAGIDRSDVSPDKVPRLDSSFTRGLINHIKMFMLAGHDTTASTLAFAFIELERNPHVLAKLRQEHDAVFGTDLSTVESQVSESPHLLNALPYTLAVLKETLRLYAPVGSFRGGEKGFFLVHPETRKKYPTEGWAVFNVSWWSHRDPRWWPRAEEFLPERFLAKEGKELYVGKNLFRPFELGPRGCIGQELSLLEMKAILIMMVREMDISMAYGENDPEFLGCKGYQVMEPGQVAGRPRKGMPFRVRLVGDRKG</sequence>
<keyword evidence="7" id="KW-0503">Monooxygenase</keyword>
<dbReference type="PRINTS" id="PR00385">
    <property type="entry name" value="P450"/>
</dbReference>
<evidence type="ECO:0000256" key="8">
    <source>
        <dbReference type="PIRSR" id="PIRSR602401-1"/>
    </source>
</evidence>
<accession>A0AAN7BC94</accession>
<evidence type="ECO:0000313" key="11">
    <source>
        <dbReference type="Proteomes" id="UP001301769"/>
    </source>
</evidence>
<protein>
    <submittedName>
        <fullName evidence="10">Cytochrome P450</fullName>
    </submittedName>
</protein>
<feature type="binding site" description="axial binding residue" evidence="8">
    <location>
        <position position="504"/>
    </location>
    <ligand>
        <name>heme</name>
        <dbReference type="ChEBI" id="CHEBI:30413"/>
    </ligand>
    <ligandPart>
        <name>Fe</name>
        <dbReference type="ChEBI" id="CHEBI:18248"/>
    </ligandPart>
</feature>
<comment type="cofactor">
    <cofactor evidence="1 8">
        <name>heme</name>
        <dbReference type="ChEBI" id="CHEBI:30413"/>
    </cofactor>
</comment>
<keyword evidence="11" id="KW-1185">Reference proteome</keyword>
<name>A0AAN7BC94_9PEZI</name>
<dbReference type="GO" id="GO:0004497">
    <property type="term" value="F:monooxygenase activity"/>
    <property type="evidence" value="ECO:0007669"/>
    <property type="project" value="UniProtKB-KW"/>
</dbReference>
<keyword evidence="9" id="KW-1133">Transmembrane helix</keyword>
<organism evidence="10 11">
    <name type="scientific">Rhypophila decipiens</name>
    <dbReference type="NCBI Taxonomy" id="261697"/>
    <lineage>
        <taxon>Eukaryota</taxon>
        <taxon>Fungi</taxon>
        <taxon>Dikarya</taxon>
        <taxon>Ascomycota</taxon>
        <taxon>Pezizomycotina</taxon>
        <taxon>Sordariomycetes</taxon>
        <taxon>Sordariomycetidae</taxon>
        <taxon>Sordariales</taxon>
        <taxon>Naviculisporaceae</taxon>
        <taxon>Rhypophila</taxon>
    </lineage>
</organism>
<dbReference type="PANTHER" id="PTHR24305">
    <property type="entry name" value="CYTOCHROME P450"/>
    <property type="match status" value="1"/>
</dbReference>
<dbReference type="InterPro" id="IPR050121">
    <property type="entry name" value="Cytochrome_P450_monoxygenase"/>
</dbReference>
<feature type="transmembrane region" description="Helical" evidence="9">
    <location>
        <begin position="22"/>
        <end position="43"/>
    </location>
</feature>
<dbReference type="Gene3D" id="1.10.630.10">
    <property type="entry name" value="Cytochrome P450"/>
    <property type="match status" value="1"/>
</dbReference>
<keyword evidence="9" id="KW-0812">Transmembrane</keyword>
<dbReference type="AlphaFoldDB" id="A0AAN7BC94"/>
<dbReference type="Proteomes" id="UP001301769">
    <property type="component" value="Unassembled WGS sequence"/>
</dbReference>
<evidence type="ECO:0000256" key="2">
    <source>
        <dbReference type="ARBA" id="ARBA00005179"/>
    </source>
</evidence>
<gene>
    <name evidence="10" type="ORF">QBC37DRAFT_411802</name>
</gene>
<dbReference type="InterPro" id="IPR001128">
    <property type="entry name" value="Cyt_P450"/>
</dbReference>
<dbReference type="Pfam" id="PF00067">
    <property type="entry name" value="p450"/>
    <property type="match status" value="1"/>
</dbReference>
<dbReference type="InterPro" id="IPR036396">
    <property type="entry name" value="Cyt_P450_sf"/>
</dbReference>
<comment type="caution">
    <text evidence="10">The sequence shown here is derived from an EMBL/GenBank/DDBJ whole genome shotgun (WGS) entry which is preliminary data.</text>
</comment>
<evidence type="ECO:0000256" key="6">
    <source>
        <dbReference type="ARBA" id="ARBA00023004"/>
    </source>
</evidence>
<evidence type="ECO:0000313" key="10">
    <source>
        <dbReference type="EMBL" id="KAK4218499.1"/>
    </source>
</evidence>
<dbReference type="GO" id="GO:0020037">
    <property type="term" value="F:heme binding"/>
    <property type="evidence" value="ECO:0007669"/>
    <property type="project" value="InterPro"/>
</dbReference>
<proteinExistence type="predicted"/>
<evidence type="ECO:0000256" key="5">
    <source>
        <dbReference type="ARBA" id="ARBA00023002"/>
    </source>
</evidence>
<dbReference type="CDD" id="cd11051">
    <property type="entry name" value="CYP59-like"/>
    <property type="match status" value="1"/>
</dbReference>
<dbReference type="GO" id="GO:0016705">
    <property type="term" value="F:oxidoreductase activity, acting on paired donors, with incorporation or reduction of molecular oxygen"/>
    <property type="evidence" value="ECO:0007669"/>
    <property type="project" value="InterPro"/>
</dbReference>
<evidence type="ECO:0000256" key="1">
    <source>
        <dbReference type="ARBA" id="ARBA00001971"/>
    </source>
</evidence>